<dbReference type="InterPro" id="IPR036388">
    <property type="entry name" value="WH-like_DNA-bd_sf"/>
</dbReference>
<dbReference type="InterPro" id="IPR036390">
    <property type="entry name" value="WH_DNA-bd_sf"/>
</dbReference>
<dbReference type="RefSeq" id="WP_353948364.1">
    <property type="nucleotide sequence ID" value="NZ_CP159510.1"/>
</dbReference>
<sequence length="83" mass="9038">MENYDAVLAFFEKAAGPANAGAVAEATGIDKKEVSKIMAKLKKEEKIVSQNAATGELKNNHDEICRHQMLIHVLLSKRSGSIE</sequence>
<reference evidence="1" key="1">
    <citation type="submission" date="2024-06" db="EMBL/GenBank/DDBJ databases">
        <authorList>
            <person name="Fan A."/>
            <person name="Zhang F.Y."/>
            <person name="Zhang L."/>
        </authorList>
    </citation>
    <scope>NUCLEOTIDE SEQUENCE</scope>
    <source>
        <strain evidence="1">Y61</strain>
    </source>
</reference>
<name>A0AAU8IGH7_9BACL</name>
<organism evidence="1">
    <name type="scientific">Sporolactobacillus sp. Y61</name>
    <dbReference type="NCBI Taxonomy" id="3160863"/>
    <lineage>
        <taxon>Bacteria</taxon>
        <taxon>Bacillati</taxon>
        <taxon>Bacillota</taxon>
        <taxon>Bacilli</taxon>
        <taxon>Bacillales</taxon>
        <taxon>Sporolactobacillaceae</taxon>
        <taxon>Sporolactobacillus</taxon>
    </lineage>
</organism>
<dbReference type="Gene3D" id="1.10.10.10">
    <property type="entry name" value="Winged helix-like DNA-binding domain superfamily/Winged helix DNA-binding domain"/>
    <property type="match status" value="1"/>
</dbReference>
<evidence type="ECO:0000313" key="1">
    <source>
        <dbReference type="EMBL" id="XCJ17046.1"/>
    </source>
</evidence>
<gene>
    <name evidence="1" type="ORF">ABNN70_00370</name>
</gene>
<dbReference type="EMBL" id="CP159510">
    <property type="protein sequence ID" value="XCJ17046.1"/>
    <property type="molecule type" value="Genomic_DNA"/>
</dbReference>
<accession>A0AAU8IGH7</accession>
<dbReference type="SUPFAM" id="SSF46785">
    <property type="entry name" value="Winged helix' DNA-binding domain"/>
    <property type="match status" value="1"/>
</dbReference>
<dbReference type="AlphaFoldDB" id="A0AAU8IGH7"/>
<protein>
    <submittedName>
        <fullName evidence="1">Uncharacterized protein</fullName>
    </submittedName>
</protein>
<proteinExistence type="predicted"/>